<protein>
    <submittedName>
        <fullName evidence="5">Aminotransferase class I/II-fold pyridoxal phosphate-dependent enzyme</fullName>
    </submittedName>
</protein>
<dbReference type="Pfam" id="PF00155">
    <property type="entry name" value="Aminotran_1_2"/>
    <property type="match status" value="1"/>
</dbReference>
<evidence type="ECO:0000256" key="1">
    <source>
        <dbReference type="ARBA" id="ARBA00001933"/>
    </source>
</evidence>
<dbReference type="PANTHER" id="PTHR42832">
    <property type="entry name" value="AMINO ACID AMINOTRANSFERASE"/>
    <property type="match status" value="1"/>
</dbReference>
<gene>
    <name evidence="5" type="ORF">NATSA_08355</name>
</gene>
<dbReference type="InterPro" id="IPR015424">
    <property type="entry name" value="PyrdxlP-dep_Trfase"/>
</dbReference>
<dbReference type="Gene3D" id="3.90.1150.10">
    <property type="entry name" value="Aspartate Aminotransferase, domain 1"/>
    <property type="match status" value="1"/>
</dbReference>
<dbReference type="CDD" id="cd00609">
    <property type="entry name" value="AAT_like"/>
    <property type="match status" value="1"/>
</dbReference>
<dbReference type="SUPFAM" id="SSF53383">
    <property type="entry name" value="PLP-dependent transferases"/>
    <property type="match status" value="1"/>
</dbReference>
<feature type="domain" description="Aminotransferase class I/classII large" evidence="4">
    <location>
        <begin position="40"/>
        <end position="380"/>
    </location>
</feature>
<comment type="caution">
    <text evidence="5">The sequence shown here is derived from an EMBL/GenBank/DDBJ whole genome shotgun (WGS) entry which is preliminary data.</text>
</comment>
<dbReference type="EMBL" id="JAFIDN010000005">
    <property type="protein sequence ID" value="MBP3192673.1"/>
    <property type="molecule type" value="Genomic_DNA"/>
</dbReference>
<keyword evidence="2 5" id="KW-0032">Aminotransferase</keyword>
<organism evidence="5 6">
    <name type="scientific">Natronogracilivirga saccharolytica</name>
    <dbReference type="NCBI Taxonomy" id="2812953"/>
    <lineage>
        <taxon>Bacteria</taxon>
        <taxon>Pseudomonadati</taxon>
        <taxon>Balneolota</taxon>
        <taxon>Balneolia</taxon>
        <taxon>Balneolales</taxon>
        <taxon>Cyclonatronaceae</taxon>
        <taxon>Natronogracilivirga</taxon>
    </lineage>
</organism>
<dbReference type="AlphaFoldDB" id="A0A8J7S649"/>
<reference evidence="5" key="1">
    <citation type="submission" date="2021-02" db="EMBL/GenBank/DDBJ databases">
        <title>Natronogracilivirga saccharolytica gen. nov. sp. nov. a new anaerobic, haloalkiliphilic carbohydrate-fermenting bacterium from soda lake and proposing of Cyclonatronumiaceae fam. nov. in the phylum Balneolaeota.</title>
        <authorList>
            <person name="Zhilina T.N."/>
            <person name="Sorokin D.Y."/>
            <person name="Zavarzina D.G."/>
            <person name="Toshchakov S.V."/>
            <person name="Kublanov I.V."/>
        </authorList>
    </citation>
    <scope>NUCLEOTIDE SEQUENCE</scope>
    <source>
        <strain evidence="5">Z-1702</strain>
    </source>
</reference>
<dbReference type="GO" id="GO:0008483">
    <property type="term" value="F:transaminase activity"/>
    <property type="evidence" value="ECO:0007669"/>
    <property type="project" value="UniProtKB-KW"/>
</dbReference>
<dbReference type="RefSeq" id="WP_210511595.1">
    <property type="nucleotide sequence ID" value="NZ_JAFIDN010000005.1"/>
</dbReference>
<evidence type="ECO:0000256" key="2">
    <source>
        <dbReference type="ARBA" id="ARBA00022576"/>
    </source>
</evidence>
<evidence type="ECO:0000313" key="6">
    <source>
        <dbReference type="Proteomes" id="UP000673975"/>
    </source>
</evidence>
<name>A0A8J7S649_9BACT</name>
<dbReference type="InterPro" id="IPR015422">
    <property type="entry name" value="PyrdxlP-dep_Trfase_small"/>
</dbReference>
<sequence length="397" mass="44677">MSAQQQKQFIKPASRMQQLPEYVFGRLNAEKQHRRSRGIDIIDFGMGNPDMPASRDAVEKIREVLDDTKVHRYSRATGIPHLLDAVADHYKNVYGVTLDPESEIISTIGSKEGLSHLSLALLGPGETCAVPEPYFPVHMWSAVIAGAEVRNIPVTDDAAELIASIEALPETPKVLYLNYPHNPTGTTVDLSFFEDMVSWCREHSVILIHDFAYKDITFGDYQAPSVMQVEGARDVAVEFFTMSKSYNMAGWRCGFCLGNPEIIALLSRIKAFFDYGMFTPIQVAAIVSLRKDQDEVRELAQKYEARRDTLVDGLSRGEWHIPRKRGAMFVWAPVPEPFREAGSYRFAEWLLDEAEVLVTPGTGFGSAGEGYVRMSLVENTHRIRQATRQICRALKMR</sequence>
<dbReference type="InterPro" id="IPR050881">
    <property type="entry name" value="LL-DAP_aminotransferase"/>
</dbReference>
<keyword evidence="3" id="KW-0808">Transferase</keyword>
<dbReference type="InterPro" id="IPR015421">
    <property type="entry name" value="PyrdxlP-dep_Trfase_major"/>
</dbReference>
<dbReference type="PANTHER" id="PTHR42832:SF1">
    <property type="entry name" value="GLUTAMATE-PYRUVATE AMINOTRANSFERASE ALAC"/>
    <property type="match status" value="1"/>
</dbReference>
<comment type="cofactor">
    <cofactor evidence="1">
        <name>pyridoxal 5'-phosphate</name>
        <dbReference type="ChEBI" id="CHEBI:597326"/>
    </cofactor>
</comment>
<dbReference type="Gene3D" id="3.40.640.10">
    <property type="entry name" value="Type I PLP-dependent aspartate aminotransferase-like (Major domain)"/>
    <property type="match status" value="1"/>
</dbReference>
<dbReference type="Proteomes" id="UP000673975">
    <property type="component" value="Unassembled WGS sequence"/>
</dbReference>
<dbReference type="InterPro" id="IPR004839">
    <property type="entry name" value="Aminotransferase_I/II_large"/>
</dbReference>
<accession>A0A8J7S649</accession>
<evidence type="ECO:0000256" key="3">
    <source>
        <dbReference type="ARBA" id="ARBA00022679"/>
    </source>
</evidence>
<keyword evidence="6" id="KW-1185">Reference proteome</keyword>
<proteinExistence type="predicted"/>
<evidence type="ECO:0000313" key="5">
    <source>
        <dbReference type="EMBL" id="MBP3192673.1"/>
    </source>
</evidence>
<evidence type="ECO:0000259" key="4">
    <source>
        <dbReference type="Pfam" id="PF00155"/>
    </source>
</evidence>
<dbReference type="GO" id="GO:0030170">
    <property type="term" value="F:pyridoxal phosphate binding"/>
    <property type="evidence" value="ECO:0007669"/>
    <property type="project" value="InterPro"/>
</dbReference>